<keyword evidence="2" id="KW-0342">GTP-binding</keyword>
<dbReference type="GO" id="GO:0005525">
    <property type="term" value="F:GTP binding"/>
    <property type="evidence" value="ECO:0007669"/>
    <property type="project" value="UniProtKB-KW"/>
</dbReference>
<keyword evidence="4" id="KW-1185">Reference proteome</keyword>
<evidence type="ECO:0000256" key="1">
    <source>
        <dbReference type="ARBA" id="ARBA00022741"/>
    </source>
</evidence>
<dbReference type="PANTHER" id="PTHR47977">
    <property type="entry name" value="RAS-RELATED PROTEIN RAB"/>
    <property type="match status" value="1"/>
</dbReference>
<dbReference type="SMART" id="SM00173">
    <property type="entry name" value="RAS"/>
    <property type="match status" value="1"/>
</dbReference>
<proteinExistence type="predicted"/>
<evidence type="ECO:0000256" key="2">
    <source>
        <dbReference type="ARBA" id="ARBA00023134"/>
    </source>
</evidence>
<dbReference type="Proteomes" id="UP000187209">
    <property type="component" value="Unassembled WGS sequence"/>
</dbReference>
<dbReference type="SMART" id="SM00175">
    <property type="entry name" value="RAB"/>
    <property type="match status" value="1"/>
</dbReference>
<dbReference type="SUPFAM" id="SSF52540">
    <property type="entry name" value="P-loop containing nucleoside triphosphate hydrolases"/>
    <property type="match status" value="1"/>
</dbReference>
<dbReference type="GO" id="GO:0003924">
    <property type="term" value="F:GTPase activity"/>
    <property type="evidence" value="ECO:0007669"/>
    <property type="project" value="InterPro"/>
</dbReference>
<accession>A0A1R2BX20</accession>
<gene>
    <name evidence="3" type="ORF">SteCoe_18237</name>
</gene>
<dbReference type="InterPro" id="IPR001806">
    <property type="entry name" value="Small_GTPase"/>
</dbReference>
<organism evidence="3 4">
    <name type="scientific">Stentor coeruleus</name>
    <dbReference type="NCBI Taxonomy" id="5963"/>
    <lineage>
        <taxon>Eukaryota</taxon>
        <taxon>Sar</taxon>
        <taxon>Alveolata</taxon>
        <taxon>Ciliophora</taxon>
        <taxon>Postciliodesmatophora</taxon>
        <taxon>Heterotrichea</taxon>
        <taxon>Heterotrichida</taxon>
        <taxon>Stentoridae</taxon>
        <taxon>Stentor</taxon>
    </lineage>
</organism>
<dbReference type="NCBIfam" id="TIGR00231">
    <property type="entry name" value="small_GTP"/>
    <property type="match status" value="1"/>
</dbReference>
<dbReference type="InterPro" id="IPR027417">
    <property type="entry name" value="P-loop_NTPase"/>
</dbReference>
<sequence>MAEDFTYKILILGERNVGKTSLLLRFCRDTFNQNIMQSSGLSFLPKEIIIDNEKVVLALWDTAATEAYRSINKAYYRSALGVIMVYDQTDIKTFNAIPSWITEAQEVIGIDKPIVIFGNKSDLTEKVEVSAEMAEEFSSKNQYMFFKVSAKTGYNVSLGFIELAKIIHKSKSREMNHRSSIALFQTNIISHEEKCKC</sequence>
<reference evidence="3 4" key="1">
    <citation type="submission" date="2016-11" db="EMBL/GenBank/DDBJ databases">
        <title>The macronuclear genome of Stentor coeruleus: a giant cell with tiny introns.</title>
        <authorList>
            <person name="Slabodnick M."/>
            <person name="Ruby J.G."/>
            <person name="Reiff S.B."/>
            <person name="Swart E.C."/>
            <person name="Gosai S."/>
            <person name="Prabakaran S."/>
            <person name="Witkowska E."/>
            <person name="Larue G.E."/>
            <person name="Fisher S."/>
            <person name="Freeman R.M."/>
            <person name="Gunawardena J."/>
            <person name="Chu W."/>
            <person name="Stover N.A."/>
            <person name="Gregory B.D."/>
            <person name="Nowacki M."/>
            <person name="Derisi J."/>
            <person name="Roy S.W."/>
            <person name="Marshall W.F."/>
            <person name="Sood P."/>
        </authorList>
    </citation>
    <scope>NUCLEOTIDE SEQUENCE [LARGE SCALE GENOMIC DNA]</scope>
    <source>
        <strain evidence="3">WM001</strain>
    </source>
</reference>
<dbReference type="SMART" id="SM00176">
    <property type="entry name" value="RAN"/>
    <property type="match status" value="1"/>
</dbReference>
<dbReference type="SMART" id="SM00174">
    <property type="entry name" value="RHO"/>
    <property type="match status" value="1"/>
</dbReference>
<dbReference type="OrthoDB" id="10254700at2759"/>
<dbReference type="AlphaFoldDB" id="A0A1R2BX20"/>
<dbReference type="EMBL" id="MPUH01000385">
    <property type="protein sequence ID" value="OMJ81314.1"/>
    <property type="molecule type" value="Genomic_DNA"/>
</dbReference>
<dbReference type="Gene3D" id="3.40.50.300">
    <property type="entry name" value="P-loop containing nucleotide triphosphate hydrolases"/>
    <property type="match status" value="1"/>
</dbReference>
<comment type="caution">
    <text evidence="3">The sequence shown here is derived from an EMBL/GenBank/DDBJ whole genome shotgun (WGS) entry which is preliminary data.</text>
</comment>
<dbReference type="PRINTS" id="PR00449">
    <property type="entry name" value="RASTRNSFRMNG"/>
</dbReference>
<evidence type="ECO:0000313" key="3">
    <source>
        <dbReference type="EMBL" id="OMJ81314.1"/>
    </source>
</evidence>
<dbReference type="FunFam" id="3.40.50.300:FF:000808">
    <property type="entry name" value="Small GTP-binding protein, putative"/>
    <property type="match status" value="1"/>
</dbReference>
<keyword evidence="1" id="KW-0547">Nucleotide-binding</keyword>
<dbReference type="PROSITE" id="PS51421">
    <property type="entry name" value="RAS"/>
    <property type="match status" value="1"/>
</dbReference>
<dbReference type="InterPro" id="IPR005225">
    <property type="entry name" value="Small_GTP-bd"/>
</dbReference>
<dbReference type="PROSITE" id="PS51419">
    <property type="entry name" value="RAB"/>
    <property type="match status" value="1"/>
</dbReference>
<dbReference type="InterPro" id="IPR050227">
    <property type="entry name" value="Rab"/>
</dbReference>
<evidence type="ECO:0000313" key="4">
    <source>
        <dbReference type="Proteomes" id="UP000187209"/>
    </source>
</evidence>
<protein>
    <submittedName>
        <fullName evidence="3">Uncharacterized protein</fullName>
    </submittedName>
</protein>
<dbReference type="Pfam" id="PF00071">
    <property type="entry name" value="Ras"/>
    <property type="match status" value="1"/>
</dbReference>
<dbReference type="CDD" id="cd00154">
    <property type="entry name" value="Rab"/>
    <property type="match status" value="1"/>
</dbReference>
<name>A0A1R2BX20_9CILI</name>